<dbReference type="GO" id="GO:0005886">
    <property type="term" value="C:plasma membrane"/>
    <property type="evidence" value="ECO:0007669"/>
    <property type="project" value="UniProtKB-SubCell"/>
</dbReference>
<keyword evidence="11" id="KW-0067">ATP-binding</keyword>
<dbReference type="FunFam" id="3.40.50.1000:FF:000001">
    <property type="entry name" value="Phospholipid-transporting ATPase IC"/>
    <property type="match status" value="1"/>
</dbReference>
<dbReference type="SUPFAM" id="SSF81653">
    <property type="entry name" value="Calcium ATPase, transduction domain A"/>
    <property type="match status" value="1"/>
</dbReference>
<protein>
    <recommendedName>
        <fullName evidence="5">Magnesium-transporting ATPase, P-type 1</fullName>
        <ecNumber evidence="4">7.2.2.14</ecNumber>
    </recommendedName>
    <alternativeName>
        <fullName evidence="16">Mg(2+) transport ATPase, P-type 1</fullName>
    </alternativeName>
</protein>
<dbReference type="Gene3D" id="3.40.50.1000">
    <property type="entry name" value="HAD superfamily/HAD-like"/>
    <property type="match status" value="1"/>
</dbReference>
<dbReference type="InterPro" id="IPR023299">
    <property type="entry name" value="ATPase_P-typ_cyto_dom_N"/>
</dbReference>
<feature type="transmembrane region" description="Helical" evidence="18">
    <location>
        <begin position="249"/>
        <end position="269"/>
    </location>
</feature>
<dbReference type="InterPro" id="IPR059000">
    <property type="entry name" value="ATPase_P-type_domA"/>
</dbReference>
<keyword evidence="15 18" id="KW-0472">Membrane</keyword>
<keyword evidence="14 18" id="KW-1133">Transmembrane helix</keyword>
<evidence type="ECO:0000256" key="14">
    <source>
        <dbReference type="ARBA" id="ARBA00022989"/>
    </source>
</evidence>
<evidence type="ECO:0000256" key="7">
    <source>
        <dbReference type="ARBA" id="ARBA00022519"/>
    </source>
</evidence>
<evidence type="ECO:0000256" key="16">
    <source>
        <dbReference type="ARBA" id="ARBA00029806"/>
    </source>
</evidence>
<dbReference type="GO" id="GO:0016887">
    <property type="term" value="F:ATP hydrolysis activity"/>
    <property type="evidence" value="ECO:0007669"/>
    <property type="project" value="InterPro"/>
</dbReference>
<feature type="transmembrane region" description="Helical" evidence="18">
    <location>
        <begin position="63"/>
        <end position="81"/>
    </location>
</feature>
<comment type="similarity">
    <text evidence="3">Belongs to the cation transport ATPase (P-type) (TC 3.A.3) family. Type IIIB subfamily.</text>
</comment>
<keyword evidence="6" id="KW-1003">Cell membrane</keyword>
<proteinExistence type="inferred from homology"/>
<evidence type="ECO:0000256" key="1">
    <source>
        <dbReference type="ARBA" id="ARBA00003954"/>
    </source>
</evidence>
<feature type="domain" description="Cation-transporting P-type ATPase N-terminal" evidence="19">
    <location>
        <begin position="10"/>
        <end position="83"/>
    </location>
</feature>
<comment type="catalytic activity">
    <reaction evidence="17">
        <text>Mg(2+)(out) + ATP + H2O = Mg(2+)(in) + ADP + phosphate + H(+)</text>
        <dbReference type="Rhea" id="RHEA:10260"/>
        <dbReference type="ChEBI" id="CHEBI:15377"/>
        <dbReference type="ChEBI" id="CHEBI:15378"/>
        <dbReference type="ChEBI" id="CHEBI:18420"/>
        <dbReference type="ChEBI" id="CHEBI:30616"/>
        <dbReference type="ChEBI" id="CHEBI:43474"/>
        <dbReference type="ChEBI" id="CHEBI:456216"/>
        <dbReference type="EC" id="7.2.2.14"/>
    </reaction>
</comment>
<dbReference type="Gene3D" id="2.70.150.10">
    <property type="entry name" value="Calcium-transporting ATPase, cytoplasmic transduction domain A"/>
    <property type="match status" value="1"/>
</dbReference>
<dbReference type="InterPro" id="IPR001757">
    <property type="entry name" value="P_typ_ATPase"/>
</dbReference>
<dbReference type="PROSITE" id="PS00154">
    <property type="entry name" value="ATPASE_E1_E2"/>
    <property type="match status" value="1"/>
</dbReference>
<dbReference type="NCBIfam" id="TIGR01524">
    <property type="entry name" value="ATPase-IIIB_Mg"/>
    <property type="match status" value="1"/>
</dbReference>
<dbReference type="OrthoDB" id="8552577at2"/>
<dbReference type="InterPro" id="IPR006068">
    <property type="entry name" value="ATPase_P-typ_cation-transptr_C"/>
</dbReference>
<dbReference type="Pfam" id="PF13246">
    <property type="entry name" value="Cation_ATPase"/>
    <property type="match status" value="1"/>
</dbReference>
<keyword evidence="8" id="KW-0597">Phosphoprotein</keyword>
<evidence type="ECO:0000313" key="20">
    <source>
        <dbReference type="EMBL" id="SCZ84666.1"/>
    </source>
</evidence>
<sequence>MTSQNKPDTPWWANGVEQVIRDMASSPNGLSKADAARRLQRDKTNVFRGEETSRILPLLWRQISSPIVLILIAAAILSLVMHDVIDAMIILTIVMASSMLGFWQEYRAASAVASLQKMVAVLTDVLRDGVTMPIPLSGIVPGDVVILSAGTSIPADCRLLEARDLFVNEATLTGETFPIEKSPGDLPADTPLARRTNVLFQGTHVVSGTGRALVMRTGRNTQFGAIAGRLRIRPEETDFERGMRQFGMLLVRVTLILVIIIFGLNVYLQRPVLDSFLFALALAVGLTPELLPAIISINLARGARRMAVRKVIVKRLVSIENFGSMDVLCSDKTGTLTEGKVRLEGTFDIEGQPSERVLRFAGINATFQTGFTNPLDAAIVTLAGQSTANAIRLDEIPYDFTRKRLSVLAAVDINTQPVMITKGALTQVLAVCTHVETRDGKIVPIENQRQTIESLYMTFSARGLRTLGLAVKYLPERTAITRNDEAGMTFMGFLLFTDPPKAGITTAIGSLRELGVTLKIITGDSPLVAQAVARQIGLTGIKIVNGPALMQVSDDALPQLASDTDIFAEVEPNQKERIIRALRKAGHVVGYMGDGINDAPALHAADVGLSVQEATDVAKEAADIVLLESNLAVLADGVREGRRTFANTQKYVFMATSANFGNMFSMAGASLLLPFLPLLPKQILLTNLITDLPEMAIATDRVDAEAVQRPQRWNVQFIRRFMFRFGLLSSVFDFITFGVLYFLLDASPELFRSGWFVESVVSAAMVVLVLRTRGPFWRSRPSLPLGLATLAVIIVTITLPYTPVGTLFGFAPLPWPFLALMGMIVAAYIGSAEVLKRTFYQ</sequence>
<evidence type="ECO:0000256" key="11">
    <source>
        <dbReference type="ARBA" id="ARBA00022840"/>
    </source>
</evidence>
<evidence type="ECO:0000256" key="3">
    <source>
        <dbReference type="ARBA" id="ARBA00008746"/>
    </source>
</evidence>
<evidence type="ECO:0000256" key="12">
    <source>
        <dbReference type="ARBA" id="ARBA00022842"/>
    </source>
</evidence>
<dbReference type="SMART" id="SM00831">
    <property type="entry name" value="Cation_ATPase_N"/>
    <property type="match status" value="1"/>
</dbReference>
<dbReference type="RefSeq" id="WP_090284320.1">
    <property type="nucleotide sequence ID" value="NZ_FMWO01000030.1"/>
</dbReference>
<dbReference type="InterPro" id="IPR004014">
    <property type="entry name" value="ATPase_P-typ_cation-transptr_N"/>
</dbReference>
<dbReference type="GO" id="GO:0005524">
    <property type="term" value="F:ATP binding"/>
    <property type="evidence" value="ECO:0007669"/>
    <property type="project" value="UniProtKB-KW"/>
</dbReference>
<accession>A0A1G5SBW4</accession>
<evidence type="ECO:0000256" key="8">
    <source>
        <dbReference type="ARBA" id="ARBA00022553"/>
    </source>
</evidence>
<evidence type="ECO:0000313" key="21">
    <source>
        <dbReference type="Proteomes" id="UP000198729"/>
    </source>
</evidence>
<dbReference type="GO" id="GO:0015444">
    <property type="term" value="F:P-type magnesium transporter activity"/>
    <property type="evidence" value="ECO:0007669"/>
    <property type="project" value="UniProtKB-EC"/>
</dbReference>
<dbReference type="SFLD" id="SFLDS00003">
    <property type="entry name" value="Haloacid_Dehalogenase"/>
    <property type="match status" value="1"/>
</dbReference>
<organism evidence="20 21">
    <name type="scientific">Nitrosomonas mobilis</name>
    <dbReference type="NCBI Taxonomy" id="51642"/>
    <lineage>
        <taxon>Bacteria</taxon>
        <taxon>Pseudomonadati</taxon>
        <taxon>Pseudomonadota</taxon>
        <taxon>Betaproteobacteria</taxon>
        <taxon>Nitrosomonadales</taxon>
        <taxon>Nitrosomonadaceae</taxon>
        <taxon>Nitrosomonas</taxon>
    </lineage>
</organism>
<dbReference type="STRING" id="51642.NSMM_240050"/>
<dbReference type="InterPro" id="IPR006415">
    <property type="entry name" value="P-type_ATPase_IIIB"/>
</dbReference>
<comment type="function">
    <text evidence="1">Mediates magnesium influx to the cytosol.</text>
</comment>
<dbReference type="PANTHER" id="PTHR42861">
    <property type="entry name" value="CALCIUM-TRANSPORTING ATPASE"/>
    <property type="match status" value="1"/>
</dbReference>
<dbReference type="Gene3D" id="1.20.1110.10">
    <property type="entry name" value="Calcium-transporting ATPase, transmembrane domain"/>
    <property type="match status" value="1"/>
</dbReference>
<feature type="transmembrane region" description="Helical" evidence="18">
    <location>
        <begin position="750"/>
        <end position="770"/>
    </location>
</feature>
<dbReference type="AlphaFoldDB" id="A0A1G5SBW4"/>
<dbReference type="Pfam" id="PF00122">
    <property type="entry name" value="E1-E2_ATPase"/>
    <property type="match status" value="1"/>
</dbReference>
<dbReference type="SFLD" id="SFLDF00027">
    <property type="entry name" value="p-type_atpase"/>
    <property type="match status" value="1"/>
</dbReference>
<evidence type="ECO:0000256" key="17">
    <source>
        <dbReference type="ARBA" id="ARBA00047295"/>
    </source>
</evidence>
<dbReference type="SUPFAM" id="SSF56784">
    <property type="entry name" value="HAD-like"/>
    <property type="match status" value="1"/>
</dbReference>
<keyword evidence="21" id="KW-1185">Reference proteome</keyword>
<evidence type="ECO:0000256" key="18">
    <source>
        <dbReference type="SAM" id="Phobius"/>
    </source>
</evidence>
<dbReference type="SUPFAM" id="SSF81665">
    <property type="entry name" value="Calcium ATPase, transmembrane domain M"/>
    <property type="match status" value="1"/>
</dbReference>
<evidence type="ECO:0000256" key="13">
    <source>
        <dbReference type="ARBA" id="ARBA00022967"/>
    </source>
</evidence>
<evidence type="ECO:0000256" key="5">
    <source>
        <dbReference type="ARBA" id="ARBA00013555"/>
    </source>
</evidence>
<name>A0A1G5SBW4_9PROT</name>
<feature type="transmembrane region" description="Helical" evidence="18">
    <location>
        <begin position="87"/>
        <end position="103"/>
    </location>
</feature>
<dbReference type="SFLD" id="SFLDG00002">
    <property type="entry name" value="C1.7:_P-type_atpase_like"/>
    <property type="match status" value="1"/>
</dbReference>
<keyword evidence="13" id="KW-1278">Translocase</keyword>
<dbReference type="InterPro" id="IPR008250">
    <property type="entry name" value="ATPase_P-typ_transduc_dom_A_sf"/>
</dbReference>
<keyword evidence="7" id="KW-0997">Cell inner membrane</keyword>
<feature type="transmembrane region" description="Helical" evidence="18">
    <location>
        <begin position="782"/>
        <end position="801"/>
    </location>
</feature>
<evidence type="ECO:0000256" key="9">
    <source>
        <dbReference type="ARBA" id="ARBA00022692"/>
    </source>
</evidence>
<dbReference type="NCBIfam" id="TIGR01494">
    <property type="entry name" value="ATPase_P-type"/>
    <property type="match status" value="2"/>
</dbReference>
<dbReference type="InterPro" id="IPR023214">
    <property type="entry name" value="HAD_sf"/>
</dbReference>
<dbReference type="InterPro" id="IPR036412">
    <property type="entry name" value="HAD-like_sf"/>
</dbReference>
<keyword evidence="12" id="KW-0460">Magnesium</keyword>
<gene>
    <name evidence="20" type="primary">mgtA</name>
    <name evidence="20" type="ORF">NSMM_240050</name>
</gene>
<evidence type="ECO:0000256" key="15">
    <source>
        <dbReference type="ARBA" id="ARBA00023136"/>
    </source>
</evidence>
<feature type="transmembrane region" description="Helical" evidence="18">
    <location>
        <begin position="813"/>
        <end position="835"/>
    </location>
</feature>
<feature type="transmembrane region" description="Helical" evidence="18">
    <location>
        <begin position="721"/>
        <end position="744"/>
    </location>
</feature>
<evidence type="ECO:0000256" key="6">
    <source>
        <dbReference type="ARBA" id="ARBA00022475"/>
    </source>
</evidence>
<reference evidence="20 21" key="1">
    <citation type="submission" date="2016-10" db="EMBL/GenBank/DDBJ databases">
        <authorList>
            <person name="de Groot N.N."/>
        </authorList>
    </citation>
    <scope>NUCLEOTIDE SEQUENCE [LARGE SCALE GENOMIC DNA]</scope>
    <source>
        <strain evidence="20">1</strain>
    </source>
</reference>
<keyword evidence="9 18" id="KW-0812">Transmembrane</keyword>
<evidence type="ECO:0000256" key="4">
    <source>
        <dbReference type="ARBA" id="ARBA00012786"/>
    </source>
</evidence>
<evidence type="ECO:0000256" key="2">
    <source>
        <dbReference type="ARBA" id="ARBA00004429"/>
    </source>
</evidence>
<dbReference type="Pfam" id="PF00689">
    <property type="entry name" value="Cation_ATPase_C"/>
    <property type="match status" value="1"/>
</dbReference>
<comment type="subcellular location">
    <subcellularLocation>
        <location evidence="2">Cell inner membrane</location>
        <topology evidence="2">Multi-pass membrane protein</topology>
    </subcellularLocation>
</comment>
<evidence type="ECO:0000256" key="10">
    <source>
        <dbReference type="ARBA" id="ARBA00022741"/>
    </source>
</evidence>
<dbReference type="PRINTS" id="PR01836">
    <property type="entry name" value="MGATPASE"/>
</dbReference>
<evidence type="ECO:0000259" key="19">
    <source>
        <dbReference type="SMART" id="SM00831"/>
    </source>
</evidence>
<dbReference type="InterPro" id="IPR023298">
    <property type="entry name" value="ATPase_P-typ_TM_dom_sf"/>
</dbReference>
<dbReference type="Gene3D" id="3.40.1110.10">
    <property type="entry name" value="Calcium-transporting ATPase, cytoplasmic domain N"/>
    <property type="match status" value="1"/>
</dbReference>
<keyword evidence="20" id="KW-0378">Hydrolase</keyword>
<dbReference type="EMBL" id="FMWO01000030">
    <property type="protein sequence ID" value="SCZ84666.1"/>
    <property type="molecule type" value="Genomic_DNA"/>
</dbReference>
<dbReference type="InterPro" id="IPR044492">
    <property type="entry name" value="P_typ_ATPase_HD_dom"/>
</dbReference>
<dbReference type="EC" id="7.2.2.14" evidence="4"/>
<dbReference type="Pfam" id="PF00690">
    <property type="entry name" value="Cation_ATPase_N"/>
    <property type="match status" value="1"/>
</dbReference>
<dbReference type="Proteomes" id="UP000198729">
    <property type="component" value="Unassembled WGS sequence"/>
</dbReference>
<feature type="transmembrane region" description="Helical" evidence="18">
    <location>
        <begin position="275"/>
        <end position="300"/>
    </location>
</feature>
<keyword evidence="10" id="KW-0547">Nucleotide-binding</keyword>
<dbReference type="InterPro" id="IPR018303">
    <property type="entry name" value="ATPase_P-typ_P_site"/>
</dbReference>